<evidence type="ECO:0000313" key="6">
    <source>
        <dbReference type="Proteomes" id="UP000008888"/>
    </source>
</evidence>
<feature type="domain" description="Core-binding (CB)" evidence="4">
    <location>
        <begin position="54"/>
        <end position="133"/>
    </location>
</feature>
<dbReference type="AlphaFoldDB" id="F9ZZY0"/>
<dbReference type="InterPro" id="IPR011010">
    <property type="entry name" value="DNA_brk_join_enz"/>
</dbReference>
<sequence length="177" mass="20730">MASIQKRGNKWFAQVCIQGVRKSATFSTKTEAKTWGTHIESEILAGKHNEKPTKTLLEALDRYAAKVSPTKRGVRWELIRLNAWKRLPFAHYKLNDISTPILAEWRDERLKTVQPSTVNREMNLLSSVFEQARREWQWTALNPTRDVRRPPQPKHRERIFSETEIEKIIESLGVKRL</sequence>
<dbReference type="Pfam" id="PF24624">
    <property type="entry name" value="Int_N"/>
    <property type="match status" value="1"/>
</dbReference>
<proteinExistence type="predicted"/>
<dbReference type="KEGG" id="mmt:Metme_1527"/>
<protein>
    <submittedName>
        <fullName evidence="5">Putative integrase/recombinase protein</fullName>
    </submittedName>
</protein>
<dbReference type="Proteomes" id="UP000008888">
    <property type="component" value="Chromosome"/>
</dbReference>
<evidence type="ECO:0000256" key="3">
    <source>
        <dbReference type="PROSITE-ProRule" id="PRU01248"/>
    </source>
</evidence>
<keyword evidence="2 3" id="KW-0238">DNA-binding</keyword>
<dbReference type="RefSeq" id="WP_013818204.1">
    <property type="nucleotide sequence ID" value="NC_015572.1"/>
</dbReference>
<keyword evidence="1" id="KW-0229">DNA integration</keyword>
<dbReference type="InterPro" id="IPR010998">
    <property type="entry name" value="Integrase_recombinase_N"/>
</dbReference>
<evidence type="ECO:0000259" key="4">
    <source>
        <dbReference type="PROSITE" id="PS51900"/>
    </source>
</evidence>
<dbReference type="GO" id="GO:0015074">
    <property type="term" value="P:DNA integration"/>
    <property type="evidence" value="ECO:0007669"/>
    <property type="project" value="UniProtKB-KW"/>
</dbReference>
<reference evidence="6" key="3">
    <citation type="submission" date="2011-05" db="EMBL/GenBank/DDBJ databases">
        <title>Complete sequence of Methylomonas methanica MC09.</title>
        <authorList>
            <consortium name="US DOE Joint Genome Institute"/>
            <person name="Lucas S."/>
            <person name="Han J."/>
            <person name="Lapidus A."/>
            <person name="Cheng J.-F."/>
            <person name="Goodwin L."/>
            <person name="Pitluck S."/>
            <person name="Peters L."/>
            <person name="Mikhailova N."/>
            <person name="Teshima H."/>
            <person name="Han C."/>
            <person name="Tapia R."/>
            <person name="Land M."/>
            <person name="Hauser L."/>
            <person name="Kyrpides N."/>
            <person name="Ivanova N."/>
            <person name="Pagani I."/>
            <person name="Stein L."/>
            <person name="Woyke T."/>
        </authorList>
    </citation>
    <scope>NUCLEOTIDE SEQUENCE [LARGE SCALE GENOMIC DNA]</scope>
    <source>
        <strain evidence="6">MC09</strain>
    </source>
</reference>
<dbReference type="SUPFAM" id="SSF56349">
    <property type="entry name" value="DNA breaking-rejoining enzymes"/>
    <property type="match status" value="1"/>
</dbReference>
<organism evidence="5 6">
    <name type="scientific">Methylomonas methanica (strain DSM 25384 / MC09)</name>
    <dbReference type="NCBI Taxonomy" id="857087"/>
    <lineage>
        <taxon>Bacteria</taxon>
        <taxon>Pseudomonadati</taxon>
        <taxon>Pseudomonadota</taxon>
        <taxon>Gammaproteobacteria</taxon>
        <taxon>Methylococcales</taxon>
        <taxon>Methylococcaceae</taxon>
        <taxon>Methylomonas</taxon>
    </lineage>
</organism>
<dbReference type="EMBL" id="CP002738">
    <property type="protein sequence ID" value="AEF99948.1"/>
    <property type="molecule type" value="Genomic_DNA"/>
</dbReference>
<evidence type="ECO:0000256" key="1">
    <source>
        <dbReference type="ARBA" id="ARBA00022908"/>
    </source>
</evidence>
<evidence type="ECO:0000256" key="2">
    <source>
        <dbReference type="ARBA" id="ARBA00023125"/>
    </source>
</evidence>
<dbReference type="Gene3D" id="1.10.150.130">
    <property type="match status" value="1"/>
</dbReference>
<accession>F9ZZY0</accession>
<dbReference type="GO" id="GO:0003677">
    <property type="term" value="F:DNA binding"/>
    <property type="evidence" value="ECO:0007669"/>
    <property type="project" value="UniProtKB-UniRule"/>
</dbReference>
<reference key="2">
    <citation type="submission" date="2011-05" db="EMBL/GenBank/DDBJ databases">
        <title>Complete genome sequence of the aerobic marine methanotroph Methylomonas methanica MC09.</title>
        <authorList>
            <person name="Boden R."/>
            <person name="Cunliffe M."/>
            <person name="Scanlan J."/>
            <person name="Moussard H."/>
            <person name="Kits K.D."/>
            <person name="Klotz M."/>
            <person name="Jetten M."/>
            <person name="Vuilleumier S."/>
            <person name="Han J."/>
            <person name="Peters L."/>
            <person name="Mikhailova N."/>
            <person name="Teshima H."/>
            <person name="Tapia R."/>
            <person name="Kyrpides N."/>
            <person name="Ivanova N."/>
            <person name="Pagani I."/>
            <person name="Cheng J.-F."/>
            <person name="Goodwin L."/>
            <person name="Han C."/>
            <person name="Hauser L."/>
            <person name="Land M."/>
            <person name="Lapidus A."/>
            <person name="Lucas S."/>
            <person name="Pitluck S."/>
            <person name="Woyke T."/>
            <person name="Stein L.Y."/>
            <person name="Murrell C."/>
        </authorList>
    </citation>
    <scope>NUCLEOTIDE SEQUENCE</scope>
    <source>
        <strain>MC09</strain>
    </source>
</reference>
<dbReference type="STRING" id="857087.Metme_1527"/>
<dbReference type="HOGENOM" id="CLU_027562_32_2_6"/>
<dbReference type="PROSITE" id="PS51900">
    <property type="entry name" value="CB"/>
    <property type="match status" value="1"/>
</dbReference>
<gene>
    <name evidence="5" type="ordered locus">Metme_1527</name>
</gene>
<reference evidence="5 6" key="1">
    <citation type="journal article" date="2011" name="J. Bacteriol.">
        <title>Complete Genome Sequence of the Aerobic Marine Methanotroph Methylomonas methanica MC09.</title>
        <authorList>
            <person name="Boden R."/>
            <person name="Cunliffe M."/>
            <person name="Scanlan J."/>
            <person name="Moussard H."/>
            <person name="Kits K.D."/>
            <person name="Klotz M.G."/>
            <person name="Jetten M.S."/>
            <person name="Vuilleumier S."/>
            <person name="Han J."/>
            <person name="Peters L."/>
            <person name="Mikhailova N."/>
            <person name="Teshima H."/>
            <person name="Tapia R."/>
            <person name="Kyrpides N."/>
            <person name="Ivanova N."/>
            <person name="Pagani I."/>
            <person name="Cheng J.F."/>
            <person name="Goodwin L."/>
            <person name="Han C."/>
            <person name="Hauser L."/>
            <person name="Land M.L."/>
            <person name="Lapidus A."/>
            <person name="Lucas S."/>
            <person name="Pitluck S."/>
            <person name="Woyke T."/>
            <person name="Stein L."/>
            <person name="Murrell J.C."/>
        </authorList>
    </citation>
    <scope>NUCLEOTIDE SEQUENCE [LARGE SCALE GENOMIC DNA]</scope>
    <source>
        <strain evidence="5 6">MC09</strain>
    </source>
</reference>
<dbReference type="eggNOG" id="COG4974">
    <property type="taxonomic scope" value="Bacteria"/>
</dbReference>
<name>F9ZZY0_METMM</name>
<dbReference type="OrthoDB" id="9057547at2"/>
<evidence type="ECO:0000313" key="5">
    <source>
        <dbReference type="EMBL" id="AEF99948.1"/>
    </source>
</evidence>
<keyword evidence="6" id="KW-1185">Reference proteome</keyword>
<dbReference type="InterPro" id="IPR044068">
    <property type="entry name" value="CB"/>
</dbReference>
<dbReference type="InterPro" id="IPR057084">
    <property type="entry name" value="Int_N"/>
</dbReference>